<dbReference type="EMBL" id="JXTC01000027">
    <property type="protein sequence ID" value="PON98015.1"/>
    <property type="molecule type" value="Genomic_DNA"/>
</dbReference>
<name>A0A2P5FJP3_TREOI</name>
<comment type="caution">
    <text evidence="1">The sequence shown here is derived from an EMBL/GenBank/DDBJ whole genome shotgun (WGS) entry which is preliminary data.</text>
</comment>
<dbReference type="AlphaFoldDB" id="A0A2P5FJP3"/>
<sequence length="34" mass="3896">MRASSLSKRPLSTSHPAKESILSDHFQENLYCDF</sequence>
<gene>
    <name evidence="1" type="ORF">TorRG33x02_060890</name>
</gene>
<reference evidence="2" key="1">
    <citation type="submission" date="2016-06" db="EMBL/GenBank/DDBJ databases">
        <title>Parallel loss of symbiosis genes in relatives of nitrogen-fixing non-legume Parasponia.</title>
        <authorList>
            <person name="Van Velzen R."/>
            <person name="Holmer R."/>
            <person name="Bu F."/>
            <person name="Rutten L."/>
            <person name="Van Zeijl A."/>
            <person name="Liu W."/>
            <person name="Santuari L."/>
            <person name="Cao Q."/>
            <person name="Sharma T."/>
            <person name="Shen D."/>
            <person name="Roswanjaya Y."/>
            <person name="Wardhani T."/>
            <person name="Kalhor M.S."/>
            <person name="Jansen J."/>
            <person name="Van den Hoogen J."/>
            <person name="Gungor B."/>
            <person name="Hartog M."/>
            <person name="Hontelez J."/>
            <person name="Verver J."/>
            <person name="Yang W.-C."/>
            <person name="Schijlen E."/>
            <person name="Repin R."/>
            <person name="Schilthuizen M."/>
            <person name="Schranz E."/>
            <person name="Heidstra R."/>
            <person name="Miyata K."/>
            <person name="Fedorova E."/>
            <person name="Kohlen W."/>
            <person name="Bisseling T."/>
            <person name="Smit S."/>
            <person name="Geurts R."/>
        </authorList>
    </citation>
    <scope>NUCLEOTIDE SEQUENCE [LARGE SCALE GENOMIC DNA]</scope>
    <source>
        <strain evidence="2">cv. RG33-2</strain>
    </source>
</reference>
<evidence type="ECO:0000313" key="2">
    <source>
        <dbReference type="Proteomes" id="UP000237000"/>
    </source>
</evidence>
<organism evidence="1 2">
    <name type="scientific">Trema orientale</name>
    <name type="common">Charcoal tree</name>
    <name type="synonym">Celtis orientalis</name>
    <dbReference type="NCBI Taxonomy" id="63057"/>
    <lineage>
        <taxon>Eukaryota</taxon>
        <taxon>Viridiplantae</taxon>
        <taxon>Streptophyta</taxon>
        <taxon>Embryophyta</taxon>
        <taxon>Tracheophyta</taxon>
        <taxon>Spermatophyta</taxon>
        <taxon>Magnoliopsida</taxon>
        <taxon>eudicotyledons</taxon>
        <taxon>Gunneridae</taxon>
        <taxon>Pentapetalae</taxon>
        <taxon>rosids</taxon>
        <taxon>fabids</taxon>
        <taxon>Rosales</taxon>
        <taxon>Cannabaceae</taxon>
        <taxon>Trema</taxon>
    </lineage>
</organism>
<keyword evidence="2" id="KW-1185">Reference proteome</keyword>
<accession>A0A2P5FJP3</accession>
<proteinExistence type="predicted"/>
<dbReference type="Proteomes" id="UP000237000">
    <property type="component" value="Unassembled WGS sequence"/>
</dbReference>
<protein>
    <submittedName>
        <fullName evidence="1">Uncharacterized protein</fullName>
    </submittedName>
</protein>
<dbReference type="InParanoid" id="A0A2P5FJP3"/>
<evidence type="ECO:0000313" key="1">
    <source>
        <dbReference type="EMBL" id="PON98015.1"/>
    </source>
</evidence>